<keyword evidence="1" id="KW-0812">Transmembrane</keyword>
<organism evidence="2 3">
    <name type="scientific">Serinicoccus hydrothermalis</name>
    <dbReference type="NCBI Taxonomy" id="1758689"/>
    <lineage>
        <taxon>Bacteria</taxon>
        <taxon>Bacillati</taxon>
        <taxon>Actinomycetota</taxon>
        <taxon>Actinomycetes</taxon>
        <taxon>Micrococcales</taxon>
        <taxon>Ornithinimicrobiaceae</taxon>
        <taxon>Serinicoccus</taxon>
    </lineage>
</organism>
<dbReference type="STRING" id="1758689.SGUI_1853"/>
<keyword evidence="3" id="KW-1185">Reference proteome</keyword>
<gene>
    <name evidence="2" type="ORF">SGUI_1853</name>
</gene>
<dbReference type="KEGG" id="serj:SGUI_1853"/>
<feature type="transmembrane region" description="Helical" evidence="1">
    <location>
        <begin position="35"/>
        <end position="55"/>
    </location>
</feature>
<evidence type="ECO:0000313" key="3">
    <source>
        <dbReference type="Proteomes" id="UP000092482"/>
    </source>
</evidence>
<name>A0A1B1NCT1_9MICO</name>
<accession>A0A1B1NCT1</accession>
<dbReference type="Pfam" id="PF05437">
    <property type="entry name" value="AzlD"/>
    <property type="match status" value="1"/>
</dbReference>
<evidence type="ECO:0000256" key="1">
    <source>
        <dbReference type="SAM" id="Phobius"/>
    </source>
</evidence>
<keyword evidence="1" id="KW-1133">Transmembrane helix</keyword>
<dbReference type="OrthoDB" id="3733498at2"/>
<feature type="transmembrane region" description="Helical" evidence="1">
    <location>
        <begin position="67"/>
        <end position="96"/>
    </location>
</feature>
<dbReference type="AlphaFoldDB" id="A0A1B1NCT1"/>
<dbReference type="Proteomes" id="UP000092482">
    <property type="component" value="Chromosome"/>
</dbReference>
<dbReference type="EMBL" id="CP014989">
    <property type="protein sequence ID" value="ANS79249.1"/>
    <property type="molecule type" value="Genomic_DNA"/>
</dbReference>
<keyword evidence="1" id="KW-0472">Membrane</keyword>
<evidence type="ECO:0000313" key="2">
    <source>
        <dbReference type="EMBL" id="ANS79249.1"/>
    </source>
</evidence>
<dbReference type="RefSeq" id="WP_066639226.1">
    <property type="nucleotide sequence ID" value="NZ_CP014989.1"/>
</dbReference>
<reference evidence="2 3" key="1">
    <citation type="submission" date="2016-03" db="EMBL/GenBank/DDBJ databases">
        <title>Shallow-sea hydrothermal system.</title>
        <authorList>
            <person name="Tang K."/>
        </authorList>
    </citation>
    <scope>NUCLEOTIDE SEQUENCE [LARGE SCALE GENOMIC DNA]</scope>
    <source>
        <strain evidence="2 3">JLT9</strain>
    </source>
</reference>
<dbReference type="PATRIC" id="fig|1758689.4.peg.1918"/>
<protein>
    <submittedName>
        <fullName evidence="2">Putative membrane protein</fullName>
    </submittedName>
</protein>
<dbReference type="InterPro" id="IPR008407">
    <property type="entry name" value="Brnchd-chn_aa_trnsp_AzlD"/>
</dbReference>
<proteinExistence type="predicted"/>
<sequence length="103" mass="10701">MTLWLWILGACALAYLTKLSGYLVPQRVLASPALMRISACMTVGLLASLVMMNTVADGQRVVLDSRLLALAAAVVALRLRAPFLVVVVAGAVAAALGRLAGLP</sequence>